<dbReference type="CDD" id="cd06171">
    <property type="entry name" value="Sigma70_r4"/>
    <property type="match status" value="1"/>
</dbReference>
<accession>A0A1F6CAB0</accession>
<comment type="similarity">
    <text evidence="1">Belongs to the sigma-70 factor family. ECF subfamily.</text>
</comment>
<dbReference type="EMBL" id="MFKF01000341">
    <property type="protein sequence ID" value="OGG46118.1"/>
    <property type="molecule type" value="Genomic_DNA"/>
</dbReference>
<dbReference type="InterPro" id="IPR039425">
    <property type="entry name" value="RNA_pol_sigma-70-like"/>
</dbReference>
<evidence type="ECO:0000313" key="8">
    <source>
        <dbReference type="Proteomes" id="UP000178606"/>
    </source>
</evidence>
<dbReference type="Gene3D" id="1.10.1740.10">
    <property type="match status" value="1"/>
</dbReference>
<dbReference type="Proteomes" id="UP000178606">
    <property type="component" value="Unassembled WGS sequence"/>
</dbReference>
<dbReference type="Pfam" id="PF04542">
    <property type="entry name" value="Sigma70_r2"/>
    <property type="match status" value="1"/>
</dbReference>
<evidence type="ECO:0000256" key="2">
    <source>
        <dbReference type="ARBA" id="ARBA00023015"/>
    </source>
</evidence>
<dbReference type="GO" id="GO:0016987">
    <property type="term" value="F:sigma factor activity"/>
    <property type="evidence" value="ECO:0007669"/>
    <property type="project" value="UniProtKB-KW"/>
</dbReference>
<dbReference type="InterPro" id="IPR014284">
    <property type="entry name" value="RNA_pol_sigma-70_dom"/>
</dbReference>
<evidence type="ECO:0000256" key="3">
    <source>
        <dbReference type="ARBA" id="ARBA00023082"/>
    </source>
</evidence>
<dbReference type="PANTHER" id="PTHR43133:SF51">
    <property type="entry name" value="RNA POLYMERASE SIGMA FACTOR"/>
    <property type="match status" value="1"/>
</dbReference>
<dbReference type="NCBIfam" id="TIGR02937">
    <property type="entry name" value="sigma70-ECF"/>
    <property type="match status" value="1"/>
</dbReference>
<gene>
    <name evidence="7" type="ORF">A3F84_26875</name>
</gene>
<proteinExistence type="inferred from homology"/>
<dbReference type="InterPro" id="IPR013324">
    <property type="entry name" value="RNA_pol_sigma_r3/r4-like"/>
</dbReference>
<dbReference type="GO" id="GO:0006352">
    <property type="term" value="P:DNA-templated transcription initiation"/>
    <property type="evidence" value="ECO:0007669"/>
    <property type="project" value="InterPro"/>
</dbReference>
<dbReference type="InterPro" id="IPR007627">
    <property type="entry name" value="RNA_pol_sigma70_r2"/>
</dbReference>
<evidence type="ECO:0000259" key="5">
    <source>
        <dbReference type="Pfam" id="PF04542"/>
    </source>
</evidence>
<organism evidence="7 8">
    <name type="scientific">Handelsmanbacteria sp. (strain RIFCSPLOWO2_12_FULL_64_10)</name>
    <dbReference type="NCBI Taxonomy" id="1817868"/>
    <lineage>
        <taxon>Bacteria</taxon>
        <taxon>Candidatus Handelsmaniibacteriota</taxon>
    </lineage>
</organism>
<dbReference type="InterPro" id="IPR013249">
    <property type="entry name" value="RNA_pol_sigma70_r4_t2"/>
</dbReference>
<dbReference type="SUPFAM" id="SSF88659">
    <property type="entry name" value="Sigma3 and sigma4 domains of RNA polymerase sigma factors"/>
    <property type="match status" value="1"/>
</dbReference>
<dbReference type="AlphaFoldDB" id="A0A1F6CAB0"/>
<protein>
    <recommendedName>
        <fullName evidence="9">RNA polymerase subunit sigma-24</fullName>
    </recommendedName>
</protein>
<dbReference type="PANTHER" id="PTHR43133">
    <property type="entry name" value="RNA POLYMERASE ECF-TYPE SIGMA FACTO"/>
    <property type="match status" value="1"/>
</dbReference>
<comment type="caution">
    <text evidence="7">The sequence shown here is derived from an EMBL/GenBank/DDBJ whole genome shotgun (WGS) entry which is preliminary data.</text>
</comment>
<feature type="domain" description="RNA polymerase sigma-70 region 2" evidence="5">
    <location>
        <begin position="24"/>
        <end position="90"/>
    </location>
</feature>
<reference evidence="7 8" key="1">
    <citation type="journal article" date="2016" name="Nat. Commun.">
        <title>Thousands of microbial genomes shed light on interconnected biogeochemical processes in an aquifer system.</title>
        <authorList>
            <person name="Anantharaman K."/>
            <person name="Brown C.T."/>
            <person name="Hug L.A."/>
            <person name="Sharon I."/>
            <person name="Castelle C.J."/>
            <person name="Probst A.J."/>
            <person name="Thomas B.C."/>
            <person name="Singh A."/>
            <person name="Wilkins M.J."/>
            <person name="Karaoz U."/>
            <person name="Brodie E.L."/>
            <person name="Williams K.H."/>
            <person name="Hubbard S.S."/>
            <person name="Banfield J.F."/>
        </authorList>
    </citation>
    <scope>NUCLEOTIDE SEQUENCE [LARGE SCALE GENOMIC DNA]</scope>
    <source>
        <strain evidence="8">RIFCSPLOWO2_12_FULL_64_10</strain>
    </source>
</reference>
<dbReference type="GO" id="GO:0003677">
    <property type="term" value="F:DNA binding"/>
    <property type="evidence" value="ECO:0007669"/>
    <property type="project" value="InterPro"/>
</dbReference>
<dbReference type="InterPro" id="IPR036388">
    <property type="entry name" value="WH-like_DNA-bd_sf"/>
</dbReference>
<keyword evidence="2" id="KW-0805">Transcription regulation</keyword>
<evidence type="ECO:0000313" key="7">
    <source>
        <dbReference type="EMBL" id="OGG46118.1"/>
    </source>
</evidence>
<keyword evidence="4" id="KW-0804">Transcription</keyword>
<dbReference type="SUPFAM" id="SSF88946">
    <property type="entry name" value="Sigma2 domain of RNA polymerase sigma factors"/>
    <property type="match status" value="1"/>
</dbReference>
<evidence type="ECO:0000256" key="1">
    <source>
        <dbReference type="ARBA" id="ARBA00010641"/>
    </source>
</evidence>
<dbReference type="Gene3D" id="1.10.10.10">
    <property type="entry name" value="Winged helix-like DNA-binding domain superfamily/Winged helix DNA-binding domain"/>
    <property type="match status" value="1"/>
</dbReference>
<dbReference type="InterPro" id="IPR013325">
    <property type="entry name" value="RNA_pol_sigma_r2"/>
</dbReference>
<evidence type="ECO:0008006" key="9">
    <source>
        <dbReference type="Google" id="ProtNLM"/>
    </source>
</evidence>
<keyword evidence="3" id="KW-0731">Sigma factor</keyword>
<dbReference type="Pfam" id="PF08281">
    <property type="entry name" value="Sigma70_r4_2"/>
    <property type="match status" value="1"/>
</dbReference>
<evidence type="ECO:0000259" key="6">
    <source>
        <dbReference type="Pfam" id="PF08281"/>
    </source>
</evidence>
<name>A0A1F6CAB0_HANXR</name>
<feature type="domain" description="RNA polymerase sigma factor 70 region 4 type 2" evidence="6">
    <location>
        <begin position="126"/>
        <end position="177"/>
    </location>
</feature>
<sequence length="189" mass="22067">MTSTEDRDLIRCALKGDQRAFEALYRAHRPRVYAVVVRRTADRDETEDMIQVTFIRAFQALKGFRGDAAFSTWLTQIALNVCASHLRAQQVRQGWEAMDHLHRIEQTPAHGESPEEAIYGRWRQELVRQGIQTLPSRYQEAVYLRYVQDRSYREITRTLQVPMGTVKTWLCRARRQLQGEFRKSGLLAA</sequence>
<evidence type="ECO:0000256" key="4">
    <source>
        <dbReference type="ARBA" id="ARBA00023163"/>
    </source>
</evidence>